<reference evidence="2" key="2">
    <citation type="submission" date="2006-01" db="EMBL/GenBank/DDBJ databases">
        <authorList>
            <person name="Genoscope"/>
        </authorList>
    </citation>
    <scope>NUCLEOTIDE SEQUENCE</scope>
</reference>
<dbReference type="RefSeq" id="WP_169704401.1">
    <property type="nucleotide sequence ID" value="NZ_OCTL01000150.1"/>
</dbReference>
<protein>
    <recommendedName>
        <fullName evidence="1">Large polyvalent protein associated domain-containing protein</fullName>
    </recommendedName>
</protein>
<gene>
    <name evidence="2" type="ORF">kuste4437</name>
</gene>
<dbReference type="AlphaFoldDB" id="Q1Q5A4"/>
<sequence>MEKRRDMVRLEDIVVAVEAARIPAKDHDPKLYYYEIRHDELDWTEPVEIGNDITVNFMGTLITNAPLELTDGFLEPTWEEKGIICEKMQEYLVSPEGYYAENSI</sequence>
<name>Q1Q5A4_KUEST</name>
<evidence type="ECO:0000259" key="1">
    <source>
        <dbReference type="Pfam" id="PF18843"/>
    </source>
</evidence>
<feature type="domain" description="Large polyvalent protein associated" evidence="1">
    <location>
        <begin position="6"/>
        <end position="71"/>
    </location>
</feature>
<accession>Q1Q5A4</accession>
<organism evidence="2">
    <name type="scientific">Kuenenia stuttgartiensis</name>
    <dbReference type="NCBI Taxonomy" id="174633"/>
    <lineage>
        <taxon>Bacteria</taxon>
        <taxon>Pseudomonadati</taxon>
        <taxon>Planctomycetota</taxon>
        <taxon>Candidatus Brocadiia</taxon>
        <taxon>Candidatus Brocadiales</taxon>
        <taxon>Candidatus Brocadiaceae</taxon>
        <taxon>Candidatus Kuenenia</taxon>
    </lineage>
</organism>
<dbReference type="Pfam" id="PF18843">
    <property type="entry name" value="LPD28"/>
    <property type="match status" value="1"/>
</dbReference>
<reference evidence="2" key="1">
    <citation type="journal article" date="2006" name="Nature">
        <title>Deciphering the evolution and metabolism of an anammox bacterium from a community genome.</title>
        <authorList>
            <person name="Strous M."/>
            <person name="Pelletier E."/>
            <person name="Mangenot S."/>
            <person name="Rattei T."/>
            <person name="Lehner A."/>
            <person name="Taylor M.W."/>
            <person name="Horn M."/>
            <person name="Daims H."/>
            <person name="Bartol-Mavel D."/>
            <person name="Wincker P."/>
            <person name="Barbe V."/>
            <person name="Fonknechten N."/>
            <person name="Vallenet D."/>
            <person name="Segurens B."/>
            <person name="Schenowitz-Truong C."/>
            <person name="Medigue C."/>
            <person name="Collingro A."/>
            <person name="Snel B."/>
            <person name="Dutilh B.E."/>
            <person name="OpDenCamp H.J.M."/>
            <person name="vanDerDrift C."/>
            <person name="Cirpus I."/>
            <person name="vanDePas-Schoonen K.T."/>
            <person name="Harhangi H.R."/>
            <person name="vanNiftrik L."/>
            <person name="Schmid M."/>
            <person name="Keltjens J."/>
            <person name="vanDeVossenberg J."/>
            <person name="Kartal B."/>
            <person name="Meier H."/>
            <person name="Frishman D."/>
            <person name="Huynen M.A."/>
            <person name="Mewes H."/>
            <person name="Weissenbach J."/>
            <person name="Jetten M.S.M."/>
            <person name="Wagner M."/>
            <person name="LePaslier D."/>
        </authorList>
    </citation>
    <scope>NUCLEOTIDE SEQUENCE</scope>
</reference>
<dbReference type="EMBL" id="CT573071">
    <property type="protein sequence ID" value="CAJ75199.1"/>
    <property type="molecule type" value="Genomic_DNA"/>
</dbReference>
<dbReference type="InterPro" id="IPR040809">
    <property type="entry name" value="LPD28"/>
</dbReference>
<evidence type="ECO:0000313" key="2">
    <source>
        <dbReference type="EMBL" id="CAJ75199.1"/>
    </source>
</evidence>
<proteinExistence type="predicted"/>